<dbReference type="InterPro" id="IPR023981">
    <property type="entry name" value="MftF"/>
</dbReference>
<gene>
    <name evidence="2" type="primary">mftF</name>
    <name evidence="2" type="ORF">KCMC57_16570</name>
</gene>
<dbReference type="InterPro" id="IPR001173">
    <property type="entry name" value="Glyco_trans_2-like"/>
</dbReference>
<dbReference type="Gene3D" id="3.90.550.10">
    <property type="entry name" value="Spore Coat Polysaccharide Biosynthesis Protein SpsA, Chain A"/>
    <property type="match status" value="1"/>
</dbReference>
<protein>
    <submittedName>
        <fullName evidence="2">Mycofactocin biosynthesis glycosyltransferase MftF</fullName>
    </submittedName>
</protein>
<sequence>MTDRQTSTQLHLTADQSVQLWEDGRTLLGGSPYRVLRLSTQAADLVGGWLAGAPVSPVAAHRRLAARLVRAGIAHPVHRTAHLTALDVTVVVPVRDRPDGLAGLAAAVSDTAKLLVVDDGSKLPVPGSAVRHEHSRGPAAARNSGWRKAGTELVAFLDADVTPEPGWLEPLLRQFEDPAVVAVAPRVRSTPGRSLLARYEQVRSPLDLGPVGGVVRPGSRVSYLPSAALVLRTAALRELGGFDERMRFGEDVDLIWRLAAGTGLVRYEPAAVVRHEPRRSWRAWVEQRFGYGTSAAPLALRHGRAVTPVKVSFWSAAAWGALALGRPAAGVAIAAGTAALLPRKLAPFGVPARESLQLAARGHLGAGRLLADAVTRSWWPVAVPLLAATRAGRPLLAAAFARHALDWHRDRPPLDLPRWTAVRIADDLAYGAGVWWGALRHRTVAPLLPDLSDWPGRDGVQRPAD</sequence>
<dbReference type="PANTHER" id="PTHR43646">
    <property type="entry name" value="GLYCOSYLTRANSFERASE"/>
    <property type="match status" value="1"/>
</dbReference>
<dbReference type="SUPFAM" id="SSF53448">
    <property type="entry name" value="Nucleotide-diphospho-sugar transferases"/>
    <property type="match status" value="1"/>
</dbReference>
<accession>A0AB33JPU7</accession>
<proteinExistence type="predicted"/>
<feature type="domain" description="Glycosyltransferase 2-like" evidence="1">
    <location>
        <begin position="89"/>
        <end position="228"/>
    </location>
</feature>
<dbReference type="EMBL" id="AP035881">
    <property type="protein sequence ID" value="BFP45289.1"/>
    <property type="molecule type" value="Genomic_DNA"/>
</dbReference>
<dbReference type="NCBIfam" id="TIGR03965">
    <property type="entry name" value="mycofact_glyco"/>
    <property type="match status" value="1"/>
</dbReference>
<dbReference type="RefSeq" id="WP_407987809.1">
    <property type="nucleotide sequence ID" value="NZ_AP035881.2"/>
</dbReference>
<dbReference type="InterPro" id="IPR029044">
    <property type="entry name" value="Nucleotide-diphossugar_trans"/>
</dbReference>
<evidence type="ECO:0000313" key="2">
    <source>
        <dbReference type="EMBL" id="BFP45289.1"/>
    </source>
</evidence>
<dbReference type="PANTHER" id="PTHR43646:SF6">
    <property type="entry name" value="PRE-MYCOFACTOCIN GLYCOSYLTRANSFERASE"/>
    <property type="match status" value="1"/>
</dbReference>
<dbReference type="AlphaFoldDB" id="A0AB33JPU7"/>
<evidence type="ECO:0000259" key="1">
    <source>
        <dbReference type="Pfam" id="PF00535"/>
    </source>
</evidence>
<reference evidence="2" key="1">
    <citation type="submission" date="2024-07" db="EMBL/GenBank/DDBJ databases">
        <title>Complete genome sequences of cellulolytic bacteria, Kitasatospora sp. CMC57 and Streptomyces sp. CMC78, isolated from Japanese agricultural soil.</title>
        <authorList>
            <person name="Hashimoto T."/>
            <person name="Ito M."/>
            <person name="Iwamoto M."/>
            <person name="Fukahori D."/>
            <person name="Shoda T."/>
            <person name="Sakoda M."/>
            <person name="Morohoshi T."/>
            <person name="Mitsuboshi M."/>
            <person name="Nishizawa T."/>
        </authorList>
    </citation>
    <scope>NUCLEOTIDE SEQUENCE</scope>
    <source>
        <strain evidence="2">CMC57</strain>
    </source>
</reference>
<name>A0AB33JPU7_9ACTN</name>
<dbReference type="GO" id="GO:0016740">
    <property type="term" value="F:transferase activity"/>
    <property type="evidence" value="ECO:0007669"/>
    <property type="project" value="InterPro"/>
</dbReference>
<dbReference type="Pfam" id="PF00535">
    <property type="entry name" value="Glycos_transf_2"/>
    <property type="match status" value="1"/>
</dbReference>
<organism evidence="2">
    <name type="scientific">Kitasatospora sp. CMC57</name>
    <dbReference type="NCBI Taxonomy" id="3231513"/>
    <lineage>
        <taxon>Bacteria</taxon>
        <taxon>Bacillati</taxon>
        <taxon>Actinomycetota</taxon>
        <taxon>Actinomycetes</taxon>
        <taxon>Kitasatosporales</taxon>
        <taxon>Streptomycetaceae</taxon>
        <taxon>Kitasatospora</taxon>
    </lineage>
</organism>